<reference evidence="5" key="2">
    <citation type="submission" date="2012-08" db="EMBL/GenBank/DDBJ databases">
        <title>Genome sequence of Kazachstania naganishii.</title>
        <authorList>
            <person name="Gordon J.L."/>
            <person name="Armisen D."/>
            <person name="Proux-Wera E."/>
            <person name="OhEigeartaigh S.S."/>
            <person name="Byrne K.P."/>
            <person name="Wolfe K.H."/>
        </authorList>
    </citation>
    <scope>NUCLEOTIDE SEQUENCE [LARGE SCALE GENOMIC DNA]</scope>
    <source>
        <strain evidence="5">ATCC MYA-139 / BCRC 22969 / CBS 8797 / CCRC 22969 / KCTC 17520 / NBRC 10181 / NCYC 3082</strain>
    </source>
</reference>
<evidence type="ECO:0000313" key="5">
    <source>
        <dbReference type="Proteomes" id="UP000006310"/>
    </source>
</evidence>
<keyword evidence="2" id="KW-0813">Transport</keyword>
<evidence type="ECO:0000313" key="4">
    <source>
        <dbReference type="EMBL" id="CCK70376.1"/>
    </source>
</evidence>
<dbReference type="Pfam" id="PF03987">
    <property type="entry name" value="Autophagy_act_C"/>
    <property type="match status" value="1"/>
</dbReference>
<gene>
    <name evidence="4" type="primary">KNAG0E01090</name>
    <name evidence="4" type="ordered locus">KNAG_0E01090</name>
</gene>
<dbReference type="GeneID" id="34526076"/>
<dbReference type="GO" id="GO:0006914">
    <property type="term" value="P:autophagy"/>
    <property type="evidence" value="ECO:0007669"/>
    <property type="project" value="UniProtKB-KW"/>
</dbReference>
<name>J7S7J7_HUIN7</name>
<dbReference type="EMBL" id="HE978318">
    <property type="protein sequence ID" value="CCK70376.1"/>
    <property type="molecule type" value="Genomic_DNA"/>
</dbReference>
<sequence length="136" mass="15623">MLNLQEFQVQLRLLYESKVLQRHTGTRSLKYDQQKQVILVQCALQGGLTAQFAVSYNETFQEPQLSFRLFDPAGSVSFDLDTVQWPTWFVITLDTAPWDPETPWFTVGCCDTEQVIGTGGEYLNKWISTYLTSWTA</sequence>
<dbReference type="InterPro" id="IPR007135">
    <property type="entry name" value="Atg3/Atg10"/>
</dbReference>
<dbReference type="Gene3D" id="3.30.1460.50">
    <property type="match status" value="1"/>
</dbReference>
<evidence type="ECO:0000256" key="3">
    <source>
        <dbReference type="ARBA" id="ARBA00023006"/>
    </source>
</evidence>
<dbReference type="KEGG" id="kng:KNAG_0E01090"/>
<protein>
    <submittedName>
        <fullName evidence="4">Uncharacterized protein</fullName>
    </submittedName>
</protein>
<organism evidence="4 5">
    <name type="scientific">Huiozyma naganishii (strain ATCC MYA-139 / BCRC 22969 / CBS 8797 / KCTC 17520 / NBRC 10181 / NCYC 3082 / Yp74L-3)</name>
    <name type="common">Yeast</name>
    <name type="synonym">Kazachstania naganishii</name>
    <dbReference type="NCBI Taxonomy" id="1071383"/>
    <lineage>
        <taxon>Eukaryota</taxon>
        <taxon>Fungi</taxon>
        <taxon>Dikarya</taxon>
        <taxon>Ascomycota</taxon>
        <taxon>Saccharomycotina</taxon>
        <taxon>Saccharomycetes</taxon>
        <taxon>Saccharomycetales</taxon>
        <taxon>Saccharomycetaceae</taxon>
        <taxon>Huiozyma</taxon>
    </lineage>
</organism>
<reference evidence="4 5" key="1">
    <citation type="journal article" date="2011" name="Proc. Natl. Acad. Sci. U.S.A.">
        <title>Evolutionary erosion of yeast sex chromosomes by mating-type switching accidents.</title>
        <authorList>
            <person name="Gordon J.L."/>
            <person name="Armisen D."/>
            <person name="Proux-Wera E."/>
            <person name="Oheigeartaigh S.S."/>
            <person name="Byrne K.P."/>
            <person name="Wolfe K.H."/>
        </authorList>
    </citation>
    <scope>NUCLEOTIDE SEQUENCE [LARGE SCALE GENOMIC DNA]</scope>
    <source>
        <strain evidence="5">ATCC MYA-139 / BCRC 22969 / CBS 8797 / CCRC 22969 / KCTC 17520 / NBRC 10181 / NCYC 3082</strain>
    </source>
</reference>
<dbReference type="AlphaFoldDB" id="J7S7J7"/>
<keyword evidence="3" id="KW-0072">Autophagy</keyword>
<keyword evidence="2" id="KW-0653">Protein transport</keyword>
<evidence type="ECO:0000256" key="1">
    <source>
        <dbReference type="ARBA" id="ARBA00022786"/>
    </source>
</evidence>
<evidence type="ECO:0000256" key="2">
    <source>
        <dbReference type="ARBA" id="ARBA00022927"/>
    </source>
</evidence>
<dbReference type="GO" id="GO:0019787">
    <property type="term" value="F:ubiquitin-like protein transferase activity"/>
    <property type="evidence" value="ECO:0007669"/>
    <property type="project" value="InterPro"/>
</dbReference>
<keyword evidence="1" id="KW-0833">Ubl conjugation pathway</keyword>
<dbReference type="HOGENOM" id="CLU_1875747_0_0_1"/>
<proteinExistence type="predicted"/>
<dbReference type="Proteomes" id="UP000006310">
    <property type="component" value="Chromosome 5"/>
</dbReference>
<accession>J7S7J7</accession>
<dbReference type="RefSeq" id="XP_022464622.1">
    <property type="nucleotide sequence ID" value="XM_022608091.1"/>
</dbReference>
<dbReference type="GO" id="GO:0015031">
    <property type="term" value="P:protein transport"/>
    <property type="evidence" value="ECO:0007669"/>
    <property type="project" value="UniProtKB-KW"/>
</dbReference>
<keyword evidence="5" id="KW-1185">Reference proteome</keyword>